<keyword evidence="1" id="KW-0689">Ribosomal protein</keyword>
<sequence>MADSTKFKLEQELESLGPALLTRLKAAKDSLDEGDLDALDVMVGNSGTYSFQVKQNDDIDWKSSIPLGSGDKQISLLYTFLALLWHNGKLRKVSHDPTDFLLGWKQTMKEEEPDSKQENYIFLENNGENSADDEEDLTEDGINYLIGPFEIELDREDYNGGLFEYFRKSYKRRAQNFLDSKHLPKARKLSIGSTYYHDVTFLKEVLVKAAASVEEIDFTLSSPEGLEIFRNVYMPKLRRLRLWVDRVDGETEHHSPEFPPPWGDGKGLRYLHANLPRPTLESLLHNNATTLLELHLKVGTADCSMNGWPYRCSDLHELLSCCNGTLRRLVLIRSLYAHTRASCLDQVKAIRQNLPGLIVICESCRSK</sequence>
<dbReference type="AlphaFoldDB" id="A0AAE1H0Y7"/>
<gene>
    <name evidence="1" type="ORF">KUF71_004702</name>
</gene>
<protein>
    <submittedName>
        <fullName evidence="1">60S ribosomal protein L3</fullName>
    </submittedName>
</protein>
<accession>A0AAE1H0Y7</accession>
<organism evidence="1 2">
    <name type="scientific">Frankliniella fusca</name>
    <dbReference type="NCBI Taxonomy" id="407009"/>
    <lineage>
        <taxon>Eukaryota</taxon>
        <taxon>Metazoa</taxon>
        <taxon>Ecdysozoa</taxon>
        <taxon>Arthropoda</taxon>
        <taxon>Hexapoda</taxon>
        <taxon>Insecta</taxon>
        <taxon>Pterygota</taxon>
        <taxon>Neoptera</taxon>
        <taxon>Paraneoptera</taxon>
        <taxon>Thysanoptera</taxon>
        <taxon>Terebrantia</taxon>
        <taxon>Thripoidea</taxon>
        <taxon>Thripidae</taxon>
        <taxon>Frankliniella</taxon>
    </lineage>
</organism>
<keyword evidence="2" id="KW-1185">Reference proteome</keyword>
<proteinExistence type="predicted"/>
<keyword evidence="1" id="KW-0687">Ribonucleoprotein</keyword>
<dbReference type="Proteomes" id="UP001219518">
    <property type="component" value="Unassembled WGS sequence"/>
</dbReference>
<reference evidence="1" key="2">
    <citation type="journal article" date="2023" name="BMC Genomics">
        <title>Pest status, molecular evolution, and epigenetic factors derived from the genome assembly of Frankliniella fusca, a thysanopteran phytovirus vector.</title>
        <authorList>
            <person name="Catto M.A."/>
            <person name="Labadie P.E."/>
            <person name="Jacobson A.L."/>
            <person name="Kennedy G.G."/>
            <person name="Srinivasan R."/>
            <person name="Hunt B.G."/>
        </authorList>
    </citation>
    <scope>NUCLEOTIDE SEQUENCE</scope>
    <source>
        <strain evidence="1">PL_HMW_Pooled</strain>
    </source>
</reference>
<reference evidence="1" key="1">
    <citation type="submission" date="2021-07" db="EMBL/GenBank/DDBJ databases">
        <authorList>
            <person name="Catto M.A."/>
            <person name="Jacobson A."/>
            <person name="Kennedy G."/>
            <person name="Labadie P."/>
            <person name="Hunt B.G."/>
            <person name="Srinivasan R."/>
        </authorList>
    </citation>
    <scope>NUCLEOTIDE SEQUENCE</scope>
    <source>
        <strain evidence="1">PL_HMW_Pooled</strain>
        <tissue evidence="1">Head</tissue>
    </source>
</reference>
<dbReference type="EMBL" id="JAHWGI010000302">
    <property type="protein sequence ID" value="KAK3912752.1"/>
    <property type="molecule type" value="Genomic_DNA"/>
</dbReference>
<evidence type="ECO:0000313" key="2">
    <source>
        <dbReference type="Proteomes" id="UP001219518"/>
    </source>
</evidence>
<dbReference type="GO" id="GO:0005840">
    <property type="term" value="C:ribosome"/>
    <property type="evidence" value="ECO:0007669"/>
    <property type="project" value="UniProtKB-KW"/>
</dbReference>
<comment type="caution">
    <text evidence="1">The sequence shown here is derived from an EMBL/GenBank/DDBJ whole genome shotgun (WGS) entry which is preliminary data.</text>
</comment>
<evidence type="ECO:0000313" key="1">
    <source>
        <dbReference type="EMBL" id="KAK3912752.1"/>
    </source>
</evidence>
<name>A0AAE1H0Y7_9NEOP</name>